<evidence type="ECO:0000313" key="1">
    <source>
        <dbReference type="EMBL" id="MBW4658308.1"/>
    </source>
</evidence>
<reference evidence="1" key="2">
    <citation type="journal article" date="2022" name="Microbiol. Resour. Announc.">
        <title>Metagenome Sequencing to Explore Phylogenomics of Terrestrial Cyanobacteria.</title>
        <authorList>
            <person name="Ward R.D."/>
            <person name="Stajich J.E."/>
            <person name="Johansen J.R."/>
            <person name="Huntemann M."/>
            <person name="Clum A."/>
            <person name="Foster B."/>
            <person name="Foster B."/>
            <person name="Roux S."/>
            <person name="Palaniappan K."/>
            <person name="Varghese N."/>
            <person name="Mukherjee S."/>
            <person name="Reddy T.B.K."/>
            <person name="Daum C."/>
            <person name="Copeland A."/>
            <person name="Chen I.A."/>
            <person name="Ivanova N.N."/>
            <person name="Kyrpides N.C."/>
            <person name="Shapiro N."/>
            <person name="Eloe-Fadrosh E.A."/>
            <person name="Pietrasiak N."/>
        </authorList>
    </citation>
    <scope>NUCLEOTIDE SEQUENCE</scope>
    <source>
        <strain evidence="1">UHER 2000/2452</strain>
    </source>
</reference>
<protein>
    <submittedName>
        <fullName evidence="1">SGNH/GDSL hydrolase family protein</fullName>
    </submittedName>
</protein>
<dbReference type="InterPro" id="IPR036514">
    <property type="entry name" value="SGNH_hydro_sf"/>
</dbReference>
<organism evidence="1 2">
    <name type="scientific">Drouetiella hepatica Uher 2000/2452</name>
    <dbReference type="NCBI Taxonomy" id="904376"/>
    <lineage>
        <taxon>Bacteria</taxon>
        <taxon>Bacillati</taxon>
        <taxon>Cyanobacteriota</taxon>
        <taxon>Cyanophyceae</taxon>
        <taxon>Oculatellales</taxon>
        <taxon>Oculatellaceae</taxon>
        <taxon>Drouetiella</taxon>
    </lineage>
</organism>
<dbReference type="EMBL" id="JAHHHD010000005">
    <property type="protein sequence ID" value="MBW4658308.1"/>
    <property type="molecule type" value="Genomic_DNA"/>
</dbReference>
<reference evidence="1" key="1">
    <citation type="submission" date="2021-05" db="EMBL/GenBank/DDBJ databases">
        <authorList>
            <person name="Pietrasiak N."/>
            <person name="Ward R."/>
            <person name="Stajich J.E."/>
            <person name="Kurbessoian T."/>
        </authorList>
    </citation>
    <scope>NUCLEOTIDE SEQUENCE</scope>
    <source>
        <strain evidence="1">UHER 2000/2452</strain>
    </source>
</reference>
<proteinExistence type="predicted"/>
<name>A0A951QBI0_9CYAN</name>
<dbReference type="GO" id="GO:0016787">
    <property type="term" value="F:hydrolase activity"/>
    <property type="evidence" value="ECO:0007669"/>
    <property type="project" value="UniProtKB-KW"/>
</dbReference>
<sequence>MFTRRRKSWKQSTWKQNGWNQSTWKRKNKRHSWVPLVLLLLGLPIGLELLARLVVTLTGASQQFEVTQSEQDRKVESYRLKFLSPAGQPYSKLPGSGELSAVRNSLMGYQLAPQQKSQFWAINPQGFRDTDAVTPEKPPGEMRIFVLGGSMAFGQLSSSNQTTFAHQLEELLNNQVARQRSSPSRFQPAVLPYLAEDVDKALTLPPRIVDRQYRVINAAVPGYTSGNELAMLIQQVANYNPDLVILLDSYGDLVLPSSQSGADIPGIDQVLQGEVQEAQGLEAVKGEITHWFEQLYLVRGFRQYLLRSPQPQPASTATLNLPIANVTLDQALAIDPAELDRRVDRYQNHLLQMVRWSSATKKRLLIGIQPEISDRQSLTPEETVILSQLGTAYSEKIKAGYAELTAAADKVANTSPNVKLLDLHDLYAKTPEQAFQSPTSLTDAANQQLAEQFYQAIAPTLAIQPKPFGS</sequence>
<dbReference type="AlphaFoldDB" id="A0A951QBI0"/>
<accession>A0A951QBI0</accession>
<comment type="caution">
    <text evidence="1">The sequence shown here is derived from an EMBL/GenBank/DDBJ whole genome shotgun (WGS) entry which is preliminary data.</text>
</comment>
<dbReference type="Proteomes" id="UP000757435">
    <property type="component" value="Unassembled WGS sequence"/>
</dbReference>
<keyword evidence="1" id="KW-0378">Hydrolase</keyword>
<dbReference type="SUPFAM" id="SSF52266">
    <property type="entry name" value="SGNH hydrolase"/>
    <property type="match status" value="1"/>
</dbReference>
<dbReference type="Gene3D" id="3.40.50.1110">
    <property type="entry name" value="SGNH hydrolase"/>
    <property type="match status" value="1"/>
</dbReference>
<gene>
    <name evidence="1" type="ORF">KME15_06515</name>
</gene>
<evidence type="ECO:0000313" key="2">
    <source>
        <dbReference type="Proteomes" id="UP000757435"/>
    </source>
</evidence>